<dbReference type="PANTHER" id="PTHR33406:SF13">
    <property type="entry name" value="MEMBRANE PROTEIN YDFJ"/>
    <property type="match status" value="1"/>
</dbReference>
<evidence type="ECO:0000256" key="5">
    <source>
        <dbReference type="ARBA" id="ARBA00023136"/>
    </source>
</evidence>
<evidence type="ECO:0000256" key="3">
    <source>
        <dbReference type="ARBA" id="ARBA00022692"/>
    </source>
</evidence>
<evidence type="ECO:0000313" key="9">
    <source>
        <dbReference type="Proteomes" id="UP001596524"/>
    </source>
</evidence>
<gene>
    <name evidence="8" type="ORF">ACFQO6_24845</name>
</gene>
<feature type="domain" description="Membrane transport protein MMPL" evidence="7">
    <location>
        <begin position="472"/>
        <end position="676"/>
    </location>
</feature>
<accession>A0ABW2NBY7</accession>
<feature type="transmembrane region" description="Helical" evidence="6">
    <location>
        <begin position="164"/>
        <end position="186"/>
    </location>
</feature>
<evidence type="ECO:0000313" key="8">
    <source>
        <dbReference type="EMBL" id="MFC7363522.1"/>
    </source>
</evidence>
<dbReference type="PRINTS" id="PR00702">
    <property type="entry name" value="ACRIFLAVINRP"/>
</dbReference>
<feature type="transmembrane region" description="Helical" evidence="6">
    <location>
        <begin position="612"/>
        <end position="631"/>
    </location>
</feature>
<evidence type="ECO:0000259" key="7">
    <source>
        <dbReference type="Pfam" id="PF03176"/>
    </source>
</evidence>
<dbReference type="Proteomes" id="UP001596524">
    <property type="component" value="Unassembled WGS sequence"/>
</dbReference>
<feature type="transmembrane region" description="Helical" evidence="6">
    <location>
        <begin position="258"/>
        <end position="283"/>
    </location>
</feature>
<dbReference type="InterPro" id="IPR050545">
    <property type="entry name" value="Mycobact_MmpL"/>
</dbReference>
<feature type="transmembrane region" description="Helical" evidence="6">
    <location>
        <begin position="355"/>
        <end position="373"/>
    </location>
</feature>
<dbReference type="EMBL" id="JBHTCH010000031">
    <property type="protein sequence ID" value="MFC7363522.1"/>
    <property type="molecule type" value="Genomic_DNA"/>
</dbReference>
<evidence type="ECO:0000256" key="4">
    <source>
        <dbReference type="ARBA" id="ARBA00022989"/>
    </source>
</evidence>
<feature type="transmembrane region" description="Helical" evidence="6">
    <location>
        <begin position="295"/>
        <end position="318"/>
    </location>
</feature>
<evidence type="ECO:0000256" key="6">
    <source>
        <dbReference type="SAM" id="Phobius"/>
    </source>
</evidence>
<dbReference type="PANTHER" id="PTHR33406">
    <property type="entry name" value="MEMBRANE PROTEIN MJ1562-RELATED"/>
    <property type="match status" value="1"/>
</dbReference>
<reference evidence="9" key="1">
    <citation type="journal article" date="2019" name="Int. J. Syst. Evol. Microbiol.">
        <title>The Global Catalogue of Microorganisms (GCM) 10K type strain sequencing project: providing services to taxonomists for standard genome sequencing and annotation.</title>
        <authorList>
            <consortium name="The Broad Institute Genomics Platform"/>
            <consortium name="The Broad Institute Genome Sequencing Center for Infectious Disease"/>
            <person name="Wu L."/>
            <person name="Ma J."/>
        </authorList>
    </citation>
    <scope>NUCLEOTIDE SEQUENCE [LARGE SCALE GENOMIC DNA]</scope>
    <source>
        <strain evidence="9">FCH27</strain>
    </source>
</reference>
<dbReference type="Gene3D" id="1.20.1640.10">
    <property type="entry name" value="Multidrug efflux transporter AcrB transmembrane domain"/>
    <property type="match status" value="2"/>
</dbReference>
<feature type="domain" description="Membrane transport protein MMPL" evidence="7">
    <location>
        <begin position="104"/>
        <end position="355"/>
    </location>
</feature>
<keyword evidence="9" id="KW-1185">Reference proteome</keyword>
<feature type="transmembrane region" description="Helical" evidence="6">
    <location>
        <begin position="20"/>
        <end position="39"/>
    </location>
</feature>
<name>A0ABW2NBY7_9ACTN</name>
<dbReference type="RefSeq" id="WP_255893137.1">
    <property type="nucleotide sequence ID" value="NZ_JAFMZM010000009.1"/>
</dbReference>
<feature type="transmembrane region" description="Helical" evidence="6">
    <location>
        <begin position="500"/>
        <end position="519"/>
    </location>
</feature>
<keyword evidence="3 6" id="KW-0812">Transmembrane</keyword>
<protein>
    <submittedName>
        <fullName evidence="8">MMPL family transporter</fullName>
    </submittedName>
</protein>
<keyword evidence="2" id="KW-1003">Cell membrane</keyword>
<comment type="caution">
    <text evidence="8">The sequence shown here is derived from an EMBL/GenBank/DDBJ whole genome shotgun (WGS) entry which is preliminary data.</text>
</comment>
<feature type="transmembrane region" description="Helical" evidence="6">
    <location>
        <begin position="225"/>
        <end position="246"/>
    </location>
</feature>
<proteinExistence type="predicted"/>
<dbReference type="Pfam" id="PF03176">
    <property type="entry name" value="MMPL"/>
    <property type="match status" value="2"/>
</dbReference>
<sequence length="703" mass="73418">MSSSLYRLGRSCAAHPWRVVAAWVLLVATTATLAFSFGAPLRDDWDVPGAASQRGIDLLREHGVGGYASARVVVHDLDGTALPPGELAELTGRLRALDHVGDVGPARLSADQATAVLTVQYAEPVTHPDLMGNIEPLRAAIAETIDAGYQVELGGDLPDTAGEAFGGTGELIGIALALLILVIALGSAVGAGLPIAVAIAGLAAGGSGITLIAATMDVSTSAPTVASMVALGVGIDYALLLVVRHVENLRLGHDTLEAAGLAVATAGRSVVFAALTVLVSLMGLRLAGLSTYDSFGLTTATAVAFVAAAALTLVPALCRIGGRKLLPRAVRRDRPVRGREPLTARWAARVCRNPLVWALVSLGTLLVLAAPVLDLRTWPGDASSQPAEATTRKAYDLVSAGFGPGANGPLTVVVPTSEIGVADEVVASLGSDDRIARIDPVVTTPDAALSIITAEPVFGPSDQRTPELIDDLRAQLPPSAEVTGWTPFFSDISQMLEQRLWLVIAFVVGVSVLLLGLMFRSVLVPLKAAVMNLLSISAAYGVLVAVFQWGWAAELIGVDRPMPVSSWMPILQFAILFGLSMDYEVFLLSRIREDYLRTADPRGSVVRGLSSTARVISSAGAIMVVVFLGFASEADVVVKQLGLGMAVAVFLDATLVRMVLVPATMSLLGHLNWWVPKWLDRLLPGARVQAELSAAPDLVGVGH</sequence>
<feature type="transmembrane region" description="Helical" evidence="6">
    <location>
        <begin position="570"/>
        <end position="591"/>
    </location>
</feature>
<keyword evidence="5 6" id="KW-0472">Membrane</keyword>
<organism evidence="8 9">
    <name type="scientific">Nocardioides astragali</name>
    <dbReference type="NCBI Taxonomy" id="1776736"/>
    <lineage>
        <taxon>Bacteria</taxon>
        <taxon>Bacillati</taxon>
        <taxon>Actinomycetota</taxon>
        <taxon>Actinomycetes</taxon>
        <taxon>Propionibacteriales</taxon>
        <taxon>Nocardioidaceae</taxon>
        <taxon>Nocardioides</taxon>
    </lineage>
</organism>
<evidence type="ECO:0000256" key="2">
    <source>
        <dbReference type="ARBA" id="ARBA00022475"/>
    </source>
</evidence>
<dbReference type="SUPFAM" id="SSF82866">
    <property type="entry name" value="Multidrug efflux transporter AcrB transmembrane domain"/>
    <property type="match status" value="2"/>
</dbReference>
<dbReference type="InterPro" id="IPR004869">
    <property type="entry name" value="MMPL_dom"/>
</dbReference>
<feature type="transmembrane region" description="Helical" evidence="6">
    <location>
        <begin position="643"/>
        <end position="668"/>
    </location>
</feature>
<keyword evidence="4 6" id="KW-1133">Transmembrane helix</keyword>
<comment type="subcellular location">
    <subcellularLocation>
        <location evidence="1">Cell membrane</location>
        <topology evidence="1">Multi-pass membrane protein</topology>
    </subcellularLocation>
</comment>
<feature type="transmembrane region" description="Helical" evidence="6">
    <location>
        <begin position="531"/>
        <end position="550"/>
    </location>
</feature>
<evidence type="ECO:0000256" key="1">
    <source>
        <dbReference type="ARBA" id="ARBA00004651"/>
    </source>
</evidence>
<dbReference type="InterPro" id="IPR001036">
    <property type="entry name" value="Acrflvin-R"/>
</dbReference>
<feature type="transmembrane region" description="Helical" evidence="6">
    <location>
        <begin position="193"/>
        <end position="213"/>
    </location>
</feature>